<dbReference type="SMART" id="SM00199">
    <property type="entry name" value="SCY"/>
    <property type="match status" value="1"/>
</dbReference>
<name>A0A2D0R9B0_ICTPU</name>
<dbReference type="Proteomes" id="UP000221080">
    <property type="component" value="Chromosome 7"/>
</dbReference>
<comment type="similarity">
    <text evidence="2 9">Belongs to the intercrine beta (chemokine CC) family.</text>
</comment>
<feature type="signal peptide" evidence="9">
    <location>
        <begin position="1"/>
        <end position="22"/>
    </location>
</feature>
<comment type="subunit">
    <text evidence="8">Self-associates. Also heterodimer of MIP-1-alpha(4-69) and MIP-1-beta(3-69). Interacts with CCR1.</text>
</comment>
<dbReference type="Gene3D" id="2.40.50.40">
    <property type="match status" value="1"/>
</dbReference>
<proteinExistence type="inferred from homology"/>
<keyword evidence="5 9" id="KW-0732">Signal</keyword>
<dbReference type="InterPro" id="IPR000827">
    <property type="entry name" value="Chemokine_CC_CS"/>
</dbReference>
<evidence type="ECO:0000256" key="1">
    <source>
        <dbReference type="ARBA" id="ARBA00004613"/>
    </source>
</evidence>
<dbReference type="KEGG" id="ipu:108267181"/>
<reference evidence="12" key="2">
    <citation type="submission" date="2025-08" db="UniProtKB">
        <authorList>
            <consortium name="RefSeq"/>
        </authorList>
    </citation>
    <scope>IDENTIFICATION</scope>
    <source>
        <tissue evidence="12">Blood</tissue>
    </source>
</reference>
<evidence type="ECO:0000256" key="5">
    <source>
        <dbReference type="ARBA" id="ARBA00022729"/>
    </source>
</evidence>
<keyword evidence="3 9" id="KW-0202">Cytokine</keyword>
<comment type="function">
    <text evidence="7">Monokine with inflammatory and chemokinetic properties. Binds to CCR1, CCR4 and CCR5. One of the major HIV-suppressive factors produced by CD8+ T-cells. Recombinant MIP-1-alpha induces a dose-dependent inhibition of different strains of HIV-1, HIV-2, and simian immunodeficiency virus (SIV).</text>
</comment>
<comment type="subcellular location">
    <subcellularLocation>
        <location evidence="1 9">Secreted</location>
    </subcellularLocation>
</comment>
<evidence type="ECO:0000256" key="9">
    <source>
        <dbReference type="RuleBase" id="RU361150"/>
    </source>
</evidence>
<dbReference type="RefSeq" id="XP_017326661.1">
    <property type="nucleotide sequence ID" value="XM_017471172.3"/>
</dbReference>
<dbReference type="CDD" id="cd00272">
    <property type="entry name" value="Chemokine_CC"/>
    <property type="match status" value="1"/>
</dbReference>
<accession>A0A2D0R9B0</accession>
<dbReference type="GO" id="GO:0005615">
    <property type="term" value="C:extracellular space"/>
    <property type="evidence" value="ECO:0007669"/>
    <property type="project" value="UniProtKB-KW"/>
</dbReference>
<organism evidence="11 12">
    <name type="scientific">Ictalurus punctatus</name>
    <name type="common">Channel catfish</name>
    <name type="synonym">Silurus punctatus</name>
    <dbReference type="NCBI Taxonomy" id="7998"/>
    <lineage>
        <taxon>Eukaryota</taxon>
        <taxon>Metazoa</taxon>
        <taxon>Chordata</taxon>
        <taxon>Craniata</taxon>
        <taxon>Vertebrata</taxon>
        <taxon>Euteleostomi</taxon>
        <taxon>Actinopterygii</taxon>
        <taxon>Neopterygii</taxon>
        <taxon>Teleostei</taxon>
        <taxon>Ostariophysi</taxon>
        <taxon>Siluriformes</taxon>
        <taxon>Ictaluridae</taxon>
        <taxon>Ictalurus</taxon>
    </lineage>
</organism>
<protein>
    <recommendedName>
        <fullName evidence="9">C-C motif chemokine</fullName>
    </recommendedName>
</protein>
<evidence type="ECO:0000313" key="12">
    <source>
        <dbReference type="RefSeq" id="XP_017326661.1"/>
    </source>
</evidence>
<feature type="domain" description="Chemokine interleukin-8-like" evidence="10">
    <location>
        <begin position="28"/>
        <end position="86"/>
    </location>
</feature>
<dbReference type="PANTHER" id="PTHR12015:SF183">
    <property type="entry name" value="C-C MOTIF CHEMOKINE 3"/>
    <property type="match status" value="1"/>
</dbReference>
<reference evidence="11" key="1">
    <citation type="journal article" date="2016" name="Nat. Commun.">
        <title>The channel catfish genome sequence provides insights into the evolution of scale formation in teleosts.</title>
        <authorList>
            <person name="Liu Z."/>
            <person name="Liu S."/>
            <person name="Yao J."/>
            <person name="Bao L."/>
            <person name="Zhang J."/>
            <person name="Li Y."/>
            <person name="Jiang C."/>
            <person name="Sun L."/>
            <person name="Wang R."/>
            <person name="Zhang Y."/>
            <person name="Zhou T."/>
            <person name="Zeng Q."/>
            <person name="Fu Q."/>
            <person name="Gao S."/>
            <person name="Li N."/>
            <person name="Koren S."/>
            <person name="Jiang Y."/>
            <person name="Zimin A."/>
            <person name="Xu P."/>
            <person name="Phillippy A.M."/>
            <person name="Geng X."/>
            <person name="Song L."/>
            <person name="Sun F."/>
            <person name="Li C."/>
            <person name="Wang X."/>
            <person name="Chen A."/>
            <person name="Jin Y."/>
            <person name="Yuan Z."/>
            <person name="Yang Y."/>
            <person name="Tan S."/>
            <person name="Peatman E."/>
            <person name="Lu J."/>
            <person name="Qin Z."/>
            <person name="Dunham R."/>
            <person name="Li Z."/>
            <person name="Sonstegard T."/>
            <person name="Feng J."/>
            <person name="Danzmann R.G."/>
            <person name="Schroeder S."/>
            <person name="Scheffler B."/>
            <person name="Duke M.V."/>
            <person name="Ballard L."/>
            <person name="Kucuktas H."/>
            <person name="Kaltenboeck L."/>
            <person name="Liu H."/>
            <person name="Armbruster J."/>
            <person name="Xie Y."/>
            <person name="Kirby M.L."/>
            <person name="Tian Y."/>
            <person name="Flanagan M.E."/>
            <person name="Mu W."/>
            <person name="Waldbieser G.C."/>
        </authorList>
    </citation>
    <scope>NUCLEOTIDE SEQUENCE [LARGE SCALE GENOMIC DNA]</scope>
    <source>
        <strain evidence="11">SDA103</strain>
    </source>
</reference>
<dbReference type="GO" id="GO:0008009">
    <property type="term" value="F:chemokine activity"/>
    <property type="evidence" value="ECO:0007669"/>
    <property type="project" value="InterPro"/>
</dbReference>
<evidence type="ECO:0000256" key="6">
    <source>
        <dbReference type="ARBA" id="ARBA00023157"/>
    </source>
</evidence>
<dbReference type="InterPro" id="IPR001811">
    <property type="entry name" value="Chemokine_IL8-like_dom"/>
</dbReference>
<dbReference type="AlphaFoldDB" id="A0A2D0R9B0"/>
<keyword evidence="4 9" id="KW-0964">Secreted</keyword>
<keyword evidence="6" id="KW-1015">Disulfide bond</keyword>
<dbReference type="GO" id="GO:0006955">
    <property type="term" value="P:immune response"/>
    <property type="evidence" value="ECO:0007669"/>
    <property type="project" value="InterPro"/>
</dbReference>
<evidence type="ECO:0000256" key="3">
    <source>
        <dbReference type="ARBA" id="ARBA00022514"/>
    </source>
</evidence>
<dbReference type="PROSITE" id="PS51257">
    <property type="entry name" value="PROKAR_LIPOPROTEIN"/>
    <property type="match status" value="1"/>
</dbReference>
<evidence type="ECO:0000256" key="4">
    <source>
        <dbReference type="ARBA" id="ARBA00022525"/>
    </source>
</evidence>
<gene>
    <name evidence="12" type="primary">LOC108267181</name>
</gene>
<dbReference type="InterPro" id="IPR036048">
    <property type="entry name" value="Interleukin_8-like_sf"/>
</dbReference>
<evidence type="ECO:0000259" key="10">
    <source>
        <dbReference type="SMART" id="SM00199"/>
    </source>
</evidence>
<evidence type="ECO:0000256" key="8">
    <source>
        <dbReference type="ARBA" id="ARBA00046726"/>
    </source>
</evidence>
<dbReference type="PANTHER" id="PTHR12015">
    <property type="entry name" value="SMALL INDUCIBLE CYTOKINE A"/>
    <property type="match status" value="1"/>
</dbReference>
<evidence type="ECO:0000256" key="7">
    <source>
        <dbReference type="ARBA" id="ARBA00044740"/>
    </source>
</evidence>
<dbReference type="OMA" id="SKCPQTA"/>
<dbReference type="Pfam" id="PF00048">
    <property type="entry name" value="IL8"/>
    <property type="match status" value="1"/>
</dbReference>
<keyword evidence="9" id="KW-0145">Chemotaxis</keyword>
<sequence length="95" mass="10811">MFARPLLLVLLVLACHQYFTTAQSAKGPEDCCFKFYKKVIPIKVIKTYVNTSNDCPKTGIIFTTQNSSRVCVDPGFKWVQRAIDLVDQRLYESST</sequence>
<dbReference type="FunFam" id="2.40.50.40:FF:000002">
    <property type="entry name" value="C-C motif chemokine"/>
    <property type="match status" value="1"/>
</dbReference>
<evidence type="ECO:0000256" key="2">
    <source>
        <dbReference type="ARBA" id="ARBA00010868"/>
    </source>
</evidence>
<feature type="chain" id="PRO_5011811336" description="C-C motif chemokine" evidence="9">
    <location>
        <begin position="23"/>
        <end position="95"/>
    </location>
</feature>
<dbReference type="SUPFAM" id="SSF54117">
    <property type="entry name" value="Interleukin 8-like chemokines"/>
    <property type="match status" value="1"/>
</dbReference>
<dbReference type="STRING" id="7998.ENSIPUP00000004318"/>
<keyword evidence="11" id="KW-1185">Reference proteome</keyword>
<dbReference type="PROSITE" id="PS00472">
    <property type="entry name" value="SMALL_CYTOKINES_CC"/>
    <property type="match status" value="1"/>
</dbReference>
<dbReference type="OrthoDB" id="8934837at2759"/>
<dbReference type="InterPro" id="IPR039809">
    <property type="entry name" value="Chemokine_b/g/d"/>
</dbReference>
<dbReference type="GeneID" id="108267181"/>
<evidence type="ECO:0000313" key="11">
    <source>
        <dbReference type="Proteomes" id="UP000221080"/>
    </source>
</evidence>